<evidence type="ECO:0000256" key="7">
    <source>
        <dbReference type="SAM" id="Phobius"/>
    </source>
</evidence>
<dbReference type="GO" id="GO:0016020">
    <property type="term" value="C:membrane"/>
    <property type="evidence" value="ECO:0007669"/>
    <property type="project" value="UniProtKB-SubCell"/>
</dbReference>
<dbReference type="PANTHER" id="PTHR33048">
    <property type="entry name" value="PTH11-LIKE INTEGRAL MEMBRANE PROTEIN (AFU_ORTHOLOGUE AFUA_5G11245)"/>
    <property type="match status" value="1"/>
</dbReference>
<feature type="transmembrane region" description="Helical" evidence="7">
    <location>
        <begin position="189"/>
        <end position="210"/>
    </location>
</feature>
<feature type="transmembrane region" description="Helical" evidence="7">
    <location>
        <begin position="222"/>
        <end position="244"/>
    </location>
</feature>
<evidence type="ECO:0000313" key="9">
    <source>
        <dbReference type="EMBL" id="KAF2235025.1"/>
    </source>
</evidence>
<dbReference type="AlphaFoldDB" id="A0A6A6HAB4"/>
<comment type="similarity">
    <text evidence="5">Belongs to the SAT4 family.</text>
</comment>
<evidence type="ECO:0000259" key="8">
    <source>
        <dbReference type="Pfam" id="PF20684"/>
    </source>
</evidence>
<feature type="domain" description="Rhodopsin" evidence="8">
    <location>
        <begin position="29"/>
        <end position="299"/>
    </location>
</feature>
<protein>
    <recommendedName>
        <fullName evidence="8">Rhodopsin domain-containing protein</fullName>
    </recommendedName>
</protein>
<evidence type="ECO:0000256" key="1">
    <source>
        <dbReference type="ARBA" id="ARBA00004141"/>
    </source>
</evidence>
<keyword evidence="2 7" id="KW-0812">Transmembrane</keyword>
<proteinExistence type="inferred from homology"/>
<feature type="transmembrane region" description="Helical" evidence="7">
    <location>
        <begin position="143"/>
        <end position="169"/>
    </location>
</feature>
<dbReference type="OrthoDB" id="5393606at2759"/>
<accession>A0A6A6HAB4</accession>
<dbReference type="PANTHER" id="PTHR33048:SF134">
    <property type="entry name" value="INTEGRAL MEMBRANE PROTEIN"/>
    <property type="match status" value="1"/>
</dbReference>
<dbReference type="InterPro" id="IPR049326">
    <property type="entry name" value="Rhodopsin_dom_fungi"/>
</dbReference>
<evidence type="ECO:0000313" key="10">
    <source>
        <dbReference type="Proteomes" id="UP000800092"/>
    </source>
</evidence>
<evidence type="ECO:0000256" key="3">
    <source>
        <dbReference type="ARBA" id="ARBA00022989"/>
    </source>
</evidence>
<keyword evidence="4 7" id="KW-0472">Membrane</keyword>
<feature type="transmembrane region" description="Helical" evidence="7">
    <location>
        <begin position="102"/>
        <end position="123"/>
    </location>
</feature>
<keyword evidence="10" id="KW-1185">Reference proteome</keyword>
<feature type="transmembrane region" description="Helical" evidence="7">
    <location>
        <begin position="45"/>
        <end position="66"/>
    </location>
</feature>
<sequence>MGEHYYATPVASAFIGAFFPFIGLLAIVVRFYFRYARRSGLGWDDWLCIPGWLFNLAIGLGLIIGVTKKSVGYHSTATSVSDIEYGGYDQQHASTVMYQLEWLLTSFCFLALGFMKLSVLFLYRRIFCHGSSHGKRTFVILNWTLITLVVIWTAVFSLSSFFMCGKHFSYMWSNWYLLQTNCIDILSQNIWGCIFDVAGDVLIMLLPMPMIWRLQMPTGKKIAIIATVFTGIISLVCGIFRLYINAKYNSGVAVQSDTPEYVLGVNSLDVIGMTTILLFWTCVEVGVANVAICLPAMHPGRLITSKKSSALLARFRMTWLSSSKGEGAGSRSGKPYDQQEDGVPLGSNIHHPQIDDEFMVETESGGISKSIDFDVRSMARHPLEPETDAASRYQFLQYPPRVASIQYRPLESV</sequence>
<reference evidence="9" key="1">
    <citation type="journal article" date="2020" name="Stud. Mycol.">
        <title>101 Dothideomycetes genomes: a test case for predicting lifestyles and emergence of pathogens.</title>
        <authorList>
            <person name="Haridas S."/>
            <person name="Albert R."/>
            <person name="Binder M."/>
            <person name="Bloem J."/>
            <person name="Labutti K."/>
            <person name="Salamov A."/>
            <person name="Andreopoulos B."/>
            <person name="Baker S."/>
            <person name="Barry K."/>
            <person name="Bills G."/>
            <person name="Bluhm B."/>
            <person name="Cannon C."/>
            <person name="Castanera R."/>
            <person name="Culley D."/>
            <person name="Daum C."/>
            <person name="Ezra D."/>
            <person name="Gonzalez J."/>
            <person name="Henrissat B."/>
            <person name="Kuo A."/>
            <person name="Liang C."/>
            <person name="Lipzen A."/>
            <person name="Lutzoni F."/>
            <person name="Magnuson J."/>
            <person name="Mondo S."/>
            <person name="Nolan M."/>
            <person name="Ohm R."/>
            <person name="Pangilinan J."/>
            <person name="Park H.-J."/>
            <person name="Ramirez L."/>
            <person name="Alfaro M."/>
            <person name="Sun H."/>
            <person name="Tritt A."/>
            <person name="Yoshinaga Y."/>
            <person name="Zwiers L.-H."/>
            <person name="Turgeon B."/>
            <person name="Goodwin S."/>
            <person name="Spatafora J."/>
            <person name="Crous P."/>
            <person name="Grigoriev I."/>
        </authorList>
    </citation>
    <scope>NUCLEOTIDE SEQUENCE</scope>
    <source>
        <strain evidence="9">Tuck. ex Michener</strain>
    </source>
</reference>
<keyword evidence="3 7" id="KW-1133">Transmembrane helix</keyword>
<feature type="transmembrane region" description="Helical" evidence="7">
    <location>
        <begin position="270"/>
        <end position="297"/>
    </location>
</feature>
<gene>
    <name evidence="9" type="ORF">EV356DRAFT_532304</name>
</gene>
<evidence type="ECO:0000256" key="5">
    <source>
        <dbReference type="ARBA" id="ARBA00038359"/>
    </source>
</evidence>
<evidence type="ECO:0000256" key="4">
    <source>
        <dbReference type="ARBA" id="ARBA00023136"/>
    </source>
</evidence>
<evidence type="ECO:0000256" key="2">
    <source>
        <dbReference type="ARBA" id="ARBA00022692"/>
    </source>
</evidence>
<dbReference type="Pfam" id="PF20684">
    <property type="entry name" value="Fung_rhodopsin"/>
    <property type="match status" value="1"/>
</dbReference>
<feature type="region of interest" description="Disordered" evidence="6">
    <location>
        <begin position="323"/>
        <end position="343"/>
    </location>
</feature>
<comment type="subcellular location">
    <subcellularLocation>
        <location evidence="1">Membrane</location>
        <topology evidence="1">Multi-pass membrane protein</topology>
    </subcellularLocation>
</comment>
<evidence type="ECO:0000256" key="6">
    <source>
        <dbReference type="SAM" id="MobiDB-lite"/>
    </source>
</evidence>
<feature type="transmembrane region" description="Helical" evidence="7">
    <location>
        <begin position="6"/>
        <end position="33"/>
    </location>
</feature>
<dbReference type="EMBL" id="ML991794">
    <property type="protein sequence ID" value="KAF2235025.1"/>
    <property type="molecule type" value="Genomic_DNA"/>
</dbReference>
<name>A0A6A6HAB4_VIRVR</name>
<organism evidence="9 10">
    <name type="scientific">Viridothelium virens</name>
    <name type="common">Speckled blister lichen</name>
    <name type="synonym">Trypethelium virens</name>
    <dbReference type="NCBI Taxonomy" id="1048519"/>
    <lineage>
        <taxon>Eukaryota</taxon>
        <taxon>Fungi</taxon>
        <taxon>Dikarya</taxon>
        <taxon>Ascomycota</taxon>
        <taxon>Pezizomycotina</taxon>
        <taxon>Dothideomycetes</taxon>
        <taxon>Dothideomycetes incertae sedis</taxon>
        <taxon>Trypetheliales</taxon>
        <taxon>Trypetheliaceae</taxon>
        <taxon>Viridothelium</taxon>
    </lineage>
</organism>
<dbReference type="InterPro" id="IPR052337">
    <property type="entry name" value="SAT4-like"/>
</dbReference>
<dbReference type="Proteomes" id="UP000800092">
    <property type="component" value="Unassembled WGS sequence"/>
</dbReference>